<dbReference type="EMBL" id="MN740153">
    <property type="protein sequence ID" value="QHT90217.1"/>
    <property type="molecule type" value="Genomic_DNA"/>
</dbReference>
<reference evidence="1" key="1">
    <citation type="journal article" date="2020" name="Nature">
        <title>Giant virus diversity and host interactions through global metagenomics.</title>
        <authorList>
            <person name="Schulz F."/>
            <person name="Roux S."/>
            <person name="Paez-Espino D."/>
            <person name="Jungbluth S."/>
            <person name="Walsh D.A."/>
            <person name="Denef V.J."/>
            <person name="McMahon K.D."/>
            <person name="Konstantinidis K.T."/>
            <person name="Eloe-Fadrosh E.A."/>
            <person name="Kyrpides N.C."/>
            <person name="Woyke T."/>
        </authorList>
    </citation>
    <scope>NUCLEOTIDE SEQUENCE</scope>
    <source>
        <strain evidence="1">GVMAG-M-3300023184-68</strain>
    </source>
</reference>
<evidence type="ECO:0008006" key="2">
    <source>
        <dbReference type="Google" id="ProtNLM"/>
    </source>
</evidence>
<sequence>MTDCRIQIFVVFHHTLFDECYQHIPDDVLHKYFTFFAVNDEIVKTYTPNKYKVVNEWELPMYDPLFQKRGYNENSAIYHIYANQLHQDYDYIGFFQYDTIFKDNLIEFLQNQLGKGENGASRSDVPMYFPMEIYNYQFCALQTWGEVNTLQFVINDYEQFFTTKFSTSEIYPLMNSFILPSNTYAKIMQWVVQLYDKLYPWCIEAPNGTGHGHLGGIYERIMAFAIGNEKLPYQHINVKHDHHYKRLCNESIQK</sequence>
<dbReference type="AlphaFoldDB" id="A0A6C0ICS2"/>
<evidence type="ECO:0000313" key="1">
    <source>
        <dbReference type="EMBL" id="QHT90217.1"/>
    </source>
</evidence>
<name>A0A6C0ICS2_9ZZZZ</name>
<protein>
    <recommendedName>
        <fullName evidence="2">DUF3431 domain-containing protein</fullName>
    </recommendedName>
</protein>
<organism evidence="1">
    <name type="scientific">viral metagenome</name>
    <dbReference type="NCBI Taxonomy" id="1070528"/>
    <lineage>
        <taxon>unclassified sequences</taxon>
        <taxon>metagenomes</taxon>
        <taxon>organismal metagenomes</taxon>
    </lineage>
</organism>
<proteinExistence type="predicted"/>
<accession>A0A6C0ICS2</accession>